<keyword evidence="3" id="KW-0285">Flavoprotein</keyword>
<evidence type="ECO:0000313" key="7">
    <source>
        <dbReference type="EMBL" id="GGL16119.1"/>
    </source>
</evidence>
<dbReference type="PANTHER" id="PTHR43673:SF2">
    <property type="entry name" value="NITROREDUCTASE"/>
    <property type="match status" value="1"/>
</dbReference>
<dbReference type="RefSeq" id="WP_058855904.1">
    <property type="nucleotide sequence ID" value="NZ_BMMH01000006.1"/>
</dbReference>
<sequence>MTEPTTTRRAAPSDTVEGILSARHSCRAFRSTAVPRSDIERMLSLAQLTPSWCNCQPWQVHVLSGEATERLASALRAGAQRGERQPDLDPPREYLGIYRERRRESGYALYNSLEIRRQDHRRRAEQHLENLRFFGAPHVAIITTDQQLGTYGAVDCGAYVATLLLAAHSLGIATVPQAAIAMASGTVREQLAIPTDRRIVCAVSFGYEDETHPANSFRTSRAHLNEVVQWIDR</sequence>
<feature type="domain" description="Nitroreductase" evidence="6">
    <location>
        <begin position="21"/>
        <end position="207"/>
    </location>
</feature>
<protein>
    <submittedName>
        <fullName evidence="7">Nitroreductase</fullName>
    </submittedName>
</protein>
<dbReference type="SUPFAM" id="SSF55469">
    <property type="entry name" value="FMN-dependent nitroreductase-like"/>
    <property type="match status" value="1"/>
</dbReference>
<proteinExistence type="inferred from homology"/>
<evidence type="ECO:0000256" key="3">
    <source>
        <dbReference type="ARBA" id="ARBA00022630"/>
    </source>
</evidence>
<comment type="caution">
    <text evidence="7">The sequence shown here is derived from an EMBL/GenBank/DDBJ whole genome shotgun (WGS) entry which is preliminary data.</text>
</comment>
<keyword evidence="8" id="KW-1185">Reference proteome</keyword>
<evidence type="ECO:0000256" key="1">
    <source>
        <dbReference type="ARBA" id="ARBA00001917"/>
    </source>
</evidence>
<organism evidence="7 8">
    <name type="scientific">Nocardia jinanensis</name>
    <dbReference type="NCBI Taxonomy" id="382504"/>
    <lineage>
        <taxon>Bacteria</taxon>
        <taxon>Bacillati</taxon>
        <taxon>Actinomycetota</taxon>
        <taxon>Actinomycetes</taxon>
        <taxon>Mycobacteriales</taxon>
        <taxon>Nocardiaceae</taxon>
        <taxon>Nocardia</taxon>
    </lineage>
</organism>
<accession>A0A917RNK7</accession>
<comment type="similarity">
    <text evidence="2">Belongs to the nitroreductase family.</text>
</comment>
<keyword evidence="4" id="KW-0288">FMN</keyword>
<dbReference type="InterPro" id="IPR000415">
    <property type="entry name" value="Nitroreductase-like"/>
</dbReference>
<dbReference type="Proteomes" id="UP000638263">
    <property type="component" value="Unassembled WGS sequence"/>
</dbReference>
<reference evidence="7" key="1">
    <citation type="journal article" date="2014" name="Int. J. Syst. Evol. Microbiol.">
        <title>Complete genome sequence of Corynebacterium casei LMG S-19264T (=DSM 44701T), isolated from a smear-ripened cheese.</title>
        <authorList>
            <consortium name="US DOE Joint Genome Institute (JGI-PGF)"/>
            <person name="Walter F."/>
            <person name="Albersmeier A."/>
            <person name="Kalinowski J."/>
            <person name="Ruckert C."/>
        </authorList>
    </citation>
    <scope>NUCLEOTIDE SEQUENCE</scope>
    <source>
        <strain evidence="7">CGMCC 4.3508</strain>
    </source>
</reference>
<evidence type="ECO:0000259" key="6">
    <source>
        <dbReference type="Pfam" id="PF00881"/>
    </source>
</evidence>
<gene>
    <name evidence="7" type="ORF">GCM10011588_33510</name>
</gene>
<dbReference type="Gene3D" id="3.40.109.10">
    <property type="entry name" value="NADH Oxidase"/>
    <property type="match status" value="1"/>
</dbReference>
<evidence type="ECO:0000256" key="4">
    <source>
        <dbReference type="ARBA" id="ARBA00022643"/>
    </source>
</evidence>
<comment type="cofactor">
    <cofactor evidence="1">
        <name>FMN</name>
        <dbReference type="ChEBI" id="CHEBI:58210"/>
    </cofactor>
</comment>
<dbReference type="EMBL" id="BMMH01000006">
    <property type="protein sequence ID" value="GGL16119.1"/>
    <property type="molecule type" value="Genomic_DNA"/>
</dbReference>
<dbReference type="Pfam" id="PF00881">
    <property type="entry name" value="Nitroreductase"/>
    <property type="match status" value="1"/>
</dbReference>
<dbReference type="CDD" id="cd02136">
    <property type="entry name" value="PnbA_NfnB-like"/>
    <property type="match status" value="1"/>
</dbReference>
<dbReference type="AlphaFoldDB" id="A0A917RNK7"/>
<evidence type="ECO:0000313" key="8">
    <source>
        <dbReference type="Proteomes" id="UP000638263"/>
    </source>
</evidence>
<dbReference type="PANTHER" id="PTHR43673">
    <property type="entry name" value="NAD(P)H NITROREDUCTASE YDGI-RELATED"/>
    <property type="match status" value="1"/>
</dbReference>
<name>A0A917RNK7_9NOCA</name>
<dbReference type="GO" id="GO:0016491">
    <property type="term" value="F:oxidoreductase activity"/>
    <property type="evidence" value="ECO:0007669"/>
    <property type="project" value="UniProtKB-KW"/>
</dbReference>
<evidence type="ECO:0000256" key="2">
    <source>
        <dbReference type="ARBA" id="ARBA00007118"/>
    </source>
</evidence>
<dbReference type="InterPro" id="IPR029479">
    <property type="entry name" value="Nitroreductase"/>
</dbReference>
<keyword evidence="5" id="KW-0560">Oxidoreductase</keyword>
<evidence type="ECO:0000256" key="5">
    <source>
        <dbReference type="ARBA" id="ARBA00023002"/>
    </source>
</evidence>
<reference evidence="7" key="2">
    <citation type="submission" date="2020-09" db="EMBL/GenBank/DDBJ databases">
        <authorList>
            <person name="Sun Q."/>
            <person name="Zhou Y."/>
        </authorList>
    </citation>
    <scope>NUCLEOTIDE SEQUENCE</scope>
    <source>
        <strain evidence="7">CGMCC 4.3508</strain>
    </source>
</reference>